<evidence type="ECO:0000256" key="1">
    <source>
        <dbReference type="SAM" id="MobiDB-lite"/>
    </source>
</evidence>
<feature type="signal peptide" evidence="2">
    <location>
        <begin position="1"/>
        <end position="19"/>
    </location>
</feature>
<gene>
    <name evidence="3" type="ORF">O9G_000667</name>
</gene>
<evidence type="ECO:0000256" key="2">
    <source>
        <dbReference type="SAM" id="SignalP"/>
    </source>
</evidence>
<feature type="region of interest" description="Disordered" evidence="1">
    <location>
        <begin position="132"/>
        <end position="151"/>
    </location>
</feature>
<proteinExistence type="predicted"/>
<evidence type="ECO:0000313" key="3">
    <source>
        <dbReference type="EMBL" id="EPZ35271.1"/>
    </source>
</evidence>
<keyword evidence="2" id="KW-0732">Signal</keyword>
<keyword evidence="4" id="KW-1185">Reference proteome</keyword>
<name>A0A075B2S2_ROZAC</name>
<dbReference type="EMBL" id="KE560848">
    <property type="protein sequence ID" value="EPZ35271.1"/>
    <property type="molecule type" value="Genomic_DNA"/>
</dbReference>
<dbReference type="Proteomes" id="UP000030755">
    <property type="component" value="Unassembled WGS sequence"/>
</dbReference>
<dbReference type="AlphaFoldDB" id="A0A075B2S2"/>
<protein>
    <submittedName>
        <fullName evidence="3">Uncharacterized protein</fullName>
    </submittedName>
</protein>
<dbReference type="HOGENOM" id="CLU_1171192_0_0_1"/>
<evidence type="ECO:0000313" key="4">
    <source>
        <dbReference type="Proteomes" id="UP000030755"/>
    </source>
</evidence>
<accession>A0A075B2S2</accession>
<reference evidence="3 4" key="1">
    <citation type="journal article" date="2013" name="Curr. Biol.">
        <title>Shared signatures of parasitism and phylogenomics unite Cryptomycota and microsporidia.</title>
        <authorList>
            <person name="James T.Y."/>
            <person name="Pelin A."/>
            <person name="Bonen L."/>
            <person name="Ahrendt S."/>
            <person name="Sain D."/>
            <person name="Corradi N."/>
            <person name="Stajich J.E."/>
        </authorList>
    </citation>
    <scope>NUCLEOTIDE SEQUENCE [LARGE SCALE GENOMIC DNA]</scope>
    <source>
        <strain evidence="3 4">CSF55</strain>
    </source>
</reference>
<sequence length="237" mass="27331">MKNTFTISIFILKFIICSGISDSAPAAKSPAYLQHILNPSESLTGISFEDEQEVETIFGEVINAAEDRNIFRQRRTYAEHKRMSEIPKVGANLSDVNIDHGAKSYNVEKVVPFERESYSSIDTNAIVERKMRKDKRKREDDFTDTESADDISTKSPLEIACNPQNVSDFIDDDSDPVKRFRIPKDEKKKIEELLKEGKSVNQIIGIQDQSIRDGVWKRRVSKRTLFRMSRKYKEQLY</sequence>
<organism evidence="3 4">
    <name type="scientific">Rozella allomycis (strain CSF55)</name>
    <dbReference type="NCBI Taxonomy" id="988480"/>
    <lineage>
        <taxon>Eukaryota</taxon>
        <taxon>Fungi</taxon>
        <taxon>Fungi incertae sedis</taxon>
        <taxon>Cryptomycota</taxon>
        <taxon>Cryptomycota incertae sedis</taxon>
        <taxon>Rozella</taxon>
    </lineage>
</organism>
<feature type="chain" id="PRO_5001705699" evidence="2">
    <location>
        <begin position="20"/>
        <end position="237"/>
    </location>
</feature>